<comment type="caution">
    <text evidence="2">The sequence shown here is derived from an EMBL/GenBank/DDBJ whole genome shotgun (WGS) entry which is preliminary data.</text>
</comment>
<reference evidence="2" key="1">
    <citation type="submission" date="2020-08" db="EMBL/GenBank/DDBJ databases">
        <title>Multicomponent nature underlies the extraordinary mechanical properties of spider dragline silk.</title>
        <authorList>
            <person name="Kono N."/>
            <person name="Nakamura H."/>
            <person name="Mori M."/>
            <person name="Yoshida Y."/>
            <person name="Ohtoshi R."/>
            <person name="Malay A.D."/>
            <person name="Moran D.A.P."/>
            <person name="Tomita M."/>
            <person name="Numata K."/>
            <person name="Arakawa K."/>
        </authorList>
    </citation>
    <scope>NUCLEOTIDE SEQUENCE</scope>
</reference>
<dbReference type="AlphaFoldDB" id="A0A8X6TN18"/>
<sequence>MATKRKRQPSSGSREEDITAKKRIRSKRDWHTRRSSNDYRFKSHCWYDKNVSQAACMTQEADGTQHWRDIRPDWERGEWLRKVAIRLLKAGSATTAHAFHQTPFQILSGVR</sequence>
<dbReference type="EMBL" id="BMAW01107245">
    <property type="protein sequence ID" value="GFT28359.1"/>
    <property type="molecule type" value="Genomic_DNA"/>
</dbReference>
<feature type="region of interest" description="Disordered" evidence="1">
    <location>
        <begin position="1"/>
        <end position="31"/>
    </location>
</feature>
<dbReference type="Proteomes" id="UP000887013">
    <property type="component" value="Unassembled WGS sequence"/>
</dbReference>
<keyword evidence="3" id="KW-1185">Reference proteome</keyword>
<evidence type="ECO:0000256" key="1">
    <source>
        <dbReference type="SAM" id="MobiDB-lite"/>
    </source>
</evidence>
<evidence type="ECO:0000313" key="3">
    <source>
        <dbReference type="Proteomes" id="UP000887013"/>
    </source>
</evidence>
<proteinExistence type="predicted"/>
<organism evidence="2 3">
    <name type="scientific">Nephila pilipes</name>
    <name type="common">Giant wood spider</name>
    <name type="synonym">Nephila maculata</name>
    <dbReference type="NCBI Taxonomy" id="299642"/>
    <lineage>
        <taxon>Eukaryota</taxon>
        <taxon>Metazoa</taxon>
        <taxon>Ecdysozoa</taxon>
        <taxon>Arthropoda</taxon>
        <taxon>Chelicerata</taxon>
        <taxon>Arachnida</taxon>
        <taxon>Araneae</taxon>
        <taxon>Araneomorphae</taxon>
        <taxon>Entelegynae</taxon>
        <taxon>Araneoidea</taxon>
        <taxon>Nephilidae</taxon>
        <taxon>Nephila</taxon>
    </lineage>
</organism>
<name>A0A8X6TN18_NEPPI</name>
<feature type="compositionally biased region" description="Basic residues" evidence="1">
    <location>
        <begin position="21"/>
        <end position="31"/>
    </location>
</feature>
<accession>A0A8X6TN18</accession>
<evidence type="ECO:0000313" key="2">
    <source>
        <dbReference type="EMBL" id="GFT28359.1"/>
    </source>
</evidence>
<gene>
    <name evidence="2" type="ORF">NPIL_156821</name>
</gene>
<protein>
    <submittedName>
        <fullName evidence="2">Uncharacterized protein</fullName>
    </submittedName>
</protein>